<comment type="caution">
    <text evidence="2">The sequence shown here is derived from an EMBL/GenBank/DDBJ whole genome shotgun (WGS) entry which is preliminary data.</text>
</comment>
<dbReference type="Proteomes" id="UP001159427">
    <property type="component" value="Unassembled WGS sequence"/>
</dbReference>
<feature type="non-terminal residue" evidence="2">
    <location>
        <position position="119"/>
    </location>
</feature>
<feature type="region of interest" description="Disordered" evidence="1">
    <location>
        <begin position="96"/>
        <end position="119"/>
    </location>
</feature>
<dbReference type="EMBL" id="CALNXI010001209">
    <property type="protein sequence ID" value="CAH3160222.1"/>
    <property type="molecule type" value="Genomic_DNA"/>
</dbReference>
<name>A0ABN8QA05_9CNID</name>
<feature type="compositionally biased region" description="Basic and acidic residues" evidence="1">
    <location>
        <begin position="107"/>
        <end position="119"/>
    </location>
</feature>
<organism evidence="2 3">
    <name type="scientific">Porites evermanni</name>
    <dbReference type="NCBI Taxonomy" id="104178"/>
    <lineage>
        <taxon>Eukaryota</taxon>
        <taxon>Metazoa</taxon>
        <taxon>Cnidaria</taxon>
        <taxon>Anthozoa</taxon>
        <taxon>Hexacorallia</taxon>
        <taxon>Scleractinia</taxon>
        <taxon>Fungiina</taxon>
        <taxon>Poritidae</taxon>
        <taxon>Porites</taxon>
    </lineage>
</organism>
<protein>
    <submittedName>
        <fullName evidence="2">Uncharacterized protein</fullName>
    </submittedName>
</protein>
<reference evidence="2 3" key="1">
    <citation type="submission" date="2022-05" db="EMBL/GenBank/DDBJ databases">
        <authorList>
            <consortium name="Genoscope - CEA"/>
            <person name="William W."/>
        </authorList>
    </citation>
    <scope>NUCLEOTIDE SEQUENCE [LARGE SCALE GENOMIC DNA]</scope>
</reference>
<evidence type="ECO:0000313" key="3">
    <source>
        <dbReference type="Proteomes" id="UP001159427"/>
    </source>
</evidence>
<evidence type="ECO:0000256" key="1">
    <source>
        <dbReference type="SAM" id="MobiDB-lite"/>
    </source>
</evidence>
<evidence type="ECO:0000313" key="2">
    <source>
        <dbReference type="EMBL" id="CAH3160222.1"/>
    </source>
</evidence>
<sequence length="119" mass="14237">MFCSNQTRIPAISTTRSTLPFGQINVRTTAKLKSVAYCVKLRMFELRMMSWHWIKMNIPVVSLIVWTMGIRQQHESHLRLEKMCQKRQKRLMKSFKCDPQRQQCEPHGQEEHRDPEINH</sequence>
<keyword evidence="3" id="KW-1185">Reference proteome</keyword>
<gene>
    <name evidence="2" type="ORF">PEVE_00003520</name>
</gene>
<proteinExistence type="predicted"/>
<accession>A0ABN8QA05</accession>